<feature type="region of interest" description="Disordered" evidence="3">
    <location>
        <begin position="269"/>
        <end position="302"/>
    </location>
</feature>
<dbReference type="Proteomes" id="UP000830375">
    <property type="component" value="Unassembled WGS sequence"/>
</dbReference>
<feature type="compositionally biased region" description="Polar residues" evidence="3">
    <location>
        <begin position="272"/>
        <end position="287"/>
    </location>
</feature>
<dbReference type="SMART" id="SM00252">
    <property type="entry name" value="SH2"/>
    <property type="match status" value="1"/>
</dbReference>
<name>A0ABQ8M825_LABRO</name>
<evidence type="ECO:0000313" key="5">
    <source>
        <dbReference type="EMBL" id="KAI2658392.1"/>
    </source>
</evidence>
<reference evidence="5 6" key="1">
    <citation type="submission" date="2022-01" db="EMBL/GenBank/DDBJ databases">
        <title>A high-quality chromosome-level genome assembly of rohu carp, Labeo rohita.</title>
        <authorList>
            <person name="Arick M.A. II"/>
            <person name="Hsu C.-Y."/>
            <person name="Magbanua Z."/>
            <person name="Pechanova O."/>
            <person name="Grover C."/>
            <person name="Miller E."/>
            <person name="Thrash A."/>
            <person name="Ezzel L."/>
            <person name="Alam S."/>
            <person name="Benzie J."/>
            <person name="Hamilton M."/>
            <person name="Karsi A."/>
            <person name="Lawrence M.L."/>
            <person name="Peterson D.G."/>
        </authorList>
    </citation>
    <scope>NUCLEOTIDE SEQUENCE [LARGE SCALE GENOMIC DNA]</scope>
    <source>
        <strain evidence="6">BAU-BD-2019</strain>
        <tissue evidence="5">Blood</tissue>
    </source>
</reference>
<sequence length="520" mass="60955">MMQQILQDMYIEPDLLAELNEEQKQILFYKIREEQVRRWNERERRDPSHAVKKKSDRRGIQWLLGSDGEVWVWVMGEAPGDKPFEDIVEELMEERARKQAQREAQELRRVKEAEIEKKFRDAMAKEKARFVAEKWKEETDDRKAAKQEEEEDRIREELKKCEEEERQRGEEEIRQTEERRAKELYISLKQEEKRSERDDKEWQEQLRRSKAADEEMKCKARRARDEYKRQSLRAIEKGLVAGLSGLFHKTHLNGSGHNRRHGAVIEHPTPTAEASHSPAASSGQLTSGHYRRRQHRRYSSPVTQSLTECPVWIRPPRPNSRESIIRWFKEEQRPRRAGYERSSNTVAPWFHVTLFDQKTRERCQRHSKIRAQHLHFQLHSHSISHHICLFLSVTLPRPVSGTPSVFLTVTRSPASAGIISRQESEILLTNAAEGCFLVRVSERIWGYTLSYRTTSGFKHFLIDASGDYYSFLGVDQNRHATLADLIDFHKEEVITTSGGELLQDPCRTRSSTADYGGLFL</sequence>
<protein>
    <submittedName>
        <fullName evidence="5">SH2 domain-containing protein 4B</fullName>
    </submittedName>
</protein>
<feature type="region of interest" description="Disordered" evidence="3">
    <location>
        <begin position="192"/>
        <end position="227"/>
    </location>
</feature>
<evidence type="ECO:0000313" key="6">
    <source>
        <dbReference type="Proteomes" id="UP000830375"/>
    </source>
</evidence>
<dbReference type="InterPro" id="IPR036860">
    <property type="entry name" value="SH2_dom_sf"/>
</dbReference>
<dbReference type="PANTHER" id="PTHR14388">
    <property type="entry name" value="T CELL-SPECIFIC ADAPTER PROTEIN TSAD"/>
    <property type="match status" value="1"/>
</dbReference>
<comment type="caution">
    <text evidence="5">The sequence shown here is derived from an EMBL/GenBank/DDBJ whole genome shotgun (WGS) entry which is preliminary data.</text>
</comment>
<keyword evidence="1 2" id="KW-0727">SH2 domain</keyword>
<gene>
    <name evidence="5" type="ORF">H4Q32_016449</name>
</gene>
<proteinExistence type="predicted"/>
<accession>A0ABQ8M825</accession>
<dbReference type="Gene3D" id="3.30.505.10">
    <property type="entry name" value="SH2 domain"/>
    <property type="match status" value="1"/>
</dbReference>
<evidence type="ECO:0000256" key="3">
    <source>
        <dbReference type="SAM" id="MobiDB-lite"/>
    </source>
</evidence>
<dbReference type="PANTHER" id="PTHR14388:SF7">
    <property type="entry name" value="SH2 DOMAIN-CONTAINING PROTEIN 4B"/>
    <property type="match status" value="1"/>
</dbReference>
<dbReference type="SUPFAM" id="SSF55550">
    <property type="entry name" value="SH2 domain"/>
    <property type="match status" value="1"/>
</dbReference>
<dbReference type="PROSITE" id="PS50001">
    <property type="entry name" value="SH2"/>
    <property type="match status" value="1"/>
</dbReference>
<keyword evidence="6" id="KW-1185">Reference proteome</keyword>
<dbReference type="Pfam" id="PF00017">
    <property type="entry name" value="SH2"/>
    <property type="match status" value="1"/>
</dbReference>
<dbReference type="InterPro" id="IPR000980">
    <property type="entry name" value="SH2"/>
</dbReference>
<evidence type="ECO:0000259" key="4">
    <source>
        <dbReference type="PROSITE" id="PS50001"/>
    </source>
</evidence>
<evidence type="ECO:0000256" key="1">
    <source>
        <dbReference type="ARBA" id="ARBA00022999"/>
    </source>
</evidence>
<dbReference type="EMBL" id="JACTAM010000012">
    <property type="protein sequence ID" value="KAI2658392.1"/>
    <property type="molecule type" value="Genomic_DNA"/>
</dbReference>
<feature type="region of interest" description="Disordered" evidence="3">
    <location>
        <begin position="136"/>
        <end position="155"/>
    </location>
</feature>
<feature type="compositionally biased region" description="Basic residues" evidence="3">
    <location>
        <begin position="289"/>
        <end position="298"/>
    </location>
</feature>
<evidence type="ECO:0000256" key="2">
    <source>
        <dbReference type="PROSITE-ProRule" id="PRU00191"/>
    </source>
</evidence>
<feature type="domain" description="SH2" evidence="4">
    <location>
        <begin position="414"/>
        <end position="506"/>
    </location>
</feature>
<organism evidence="5 6">
    <name type="scientific">Labeo rohita</name>
    <name type="common">Indian major carp</name>
    <name type="synonym">Cyprinus rohita</name>
    <dbReference type="NCBI Taxonomy" id="84645"/>
    <lineage>
        <taxon>Eukaryota</taxon>
        <taxon>Metazoa</taxon>
        <taxon>Chordata</taxon>
        <taxon>Craniata</taxon>
        <taxon>Vertebrata</taxon>
        <taxon>Euteleostomi</taxon>
        <taxon>Actinopterygii</taxon>
        <taxon>Neopterygii</taxon>
        <taxon>Teleostei</taxon>
        <taxon>Ostariophysi</taxon>
        <taxon>Cypriniformes</taxon>
        <taxon>Cyprinidae</taxon>
        <taxon>Labeoninae</taxon>
        <taxon>Labeonini</taxon>
        <taxon>Labeo</taxon>
    </lineage>
</organism>